<dbReference type="EMBL" id="JABSTQ010010062">
    <property type="protein sequence ID" value="KAG0423733.1"/>
    <property type="molecule type" value="Genomic_DNA"/>
</dbReference>
<keyword evidence="2" id="KW-1185">Reference proteome</keyword>
<sequence>MDVSGTPCGPLAVMGDPFQRGGGGGGGGGGYVSPYPNTANMSSAAFYLEALHAVVPPVILVRLLQHRFLGTMHIRRGAPSRTSIASENRSRAGSSAGNEDSLRVRRRVTLTINCSSPARAASTSAEERRDSVRPPEKQVTVVPPENVVGPSLSPEHSSPAGRRAFKFSSLKKRVSKVVATTQDQNSSSLQTTSEADIVAFQKELQNLPNFESQASVERRFFAPFAQGPSSGTRTKWPLLCSRATPT</sequence>
<evidence type="ECO:0000313" key="2">
    <source>
        <dbReference type="Proteomes" id="UP000805193"/>
    </source>
</evidence>
<comment type="caution">
    <text evidence="1">The sequence shown here is derived from an EMBL/GenBank/DDBJ whole genome shotgun (WGS) entry which is preliminary data.</text>
</comment>
<organism evidence="1 2">
    <name type="scientific">Ixodes persulcatus</name>
    <name type="common">Taiga tick</name>
    <dbReference type="NCBI Taxonomy" id="34615"/>
    <lineage>
        <taxon>Eukaryota</taxon>
        <taxon>Metazoa</taxon>
        <taxon>Ecdysozoa</taxon>
        <taxon>Arthropoda</taxon>
        <taxon>Chelicerata</taxon>
        <taxon>Arachnida</taxon>
        <taxon>Acari</taxon>
        <taxon>Parasitiformes</taxon>
        <taxon>Ixodida</taxon>
        <taxon>Ixodoidea</taxon>
        <taxon>Ixodidae</taxon>
        <taxon>Ixodinae</taxon>
        <taxon>Ixodes</taxon>
    </lineage>
</organism>
<protein>
    <submittedName>
        <fullName evidence="1">Uncharacterized protein</fullName>
    </submittedName>
</protein>
<gene>
    <name evidence="1" type="ORF">HPB47_000519</name>
</gene>
<dbReference type="Proteomes" id="UP000805193">
    <property type="component" value="Unassembled WGS sequence"/>
</dbReference>
<evidence type="ECO:0000313" key="1">
    <source>
        <dbReference type="EMBL" id="KAG0423733.1"/>
    </source>
</evidence>
<proteinExistence type="predicted"/>
<reference evidence="1 2" key="1">
    <citation type="journal article" date="2020" name="Cell">
        <title>Large-Scale Comparative Analyses of Tick Genomes Elucidate Their Genetic Diversity and Vector Capacities.</title>
        <authorList>
            <consortium name="Tick Genome and Microbiome Consortium (TIGMIC)"/>
            <person name="Jia N."/>
            <person name="Wang J."/>
            <person name="Shi W."/>
            <person name="Du L."/>
            <person name="Sun Y."/>
            <person name="Zhan W."/>
            <person name="Jiang J.F."/>
            <person name="Wang Q."/>
            <person name="Zhang B."/>
            <person name="Ji P."/>
            <person name="Bell-Sakyi L."/>
            <person name="Cui X.M."/>
            <person name="Yuan T.T."/>
            <person name="Jiang B.G."/>
            <person name="Yang W.F."/>
            <person name="Lam T.T."/>
            <person name="Chang Q.C."/>
            <person name="Ding S.J."/>
            <person name="Wang X.J."/>
            <person name="Zhu J.G."/>
            <person name="Ruan X.D."/>
            <person name="Zhao L."/>
            <person name="Wei J.T."/>
            <person name="Ye R.Z."/>
            <person name="Que T.C."/>
            <person name="Du C.H."/>
            <person name="Zhou Y.H."/>
            <person name="Cheng J.X."/>
            <person name="Dai P.F."/>
            <person name="Guo W.B."/>
            <person name="Han X.H."/>
            <person name="Huang E.J."/>
            <person name="Li L.F."/>
            <person name="Wei W."/>
            <person name="Gao Y.C."/>
            <person name="Liu J.Z."/>
            <person name="Shao H.Z."/>
            <person name="Wang X."/>
            <person name="Wang C.C."/>
            <person name="Yang T.C."/>
            <person name="Huo Q.B."/>
            <person name="Li W."/>
            <person name="Chen H.Y."/>
            <person name="Chen S.E."/>
            <person name="Zhou L.G."/>
            <person name="Ni X.B."/>
            <person name="Tian J.H."/>
            <person name="Sheng Y."/>
            <person name="Liu T."/>
            <person name="Pan Y.S."/>
            <person name="Xia L.Y."/>
            <person name="Li J."/>
            <person name="Zhao F."/>
            <person name="Cao W.C."/>
        </authorList>
    </citation>
    <scope>NUCLEOTIDE SEQUENCE [LARGE SCALE GENOMIC DNA]</scope>
    <source>
        <strain evidence="1">Iper-2018</strain>
    </source>
</reference>
<name>A0AC60PRJ7_IXOPE</name>
<accession>A0AC60PRJ7</accession>